<evidence type="ECO:0000259" key="24">
    <source>
        <dbReference type="PROSITE" id="PS50109"/>
    </source>
</evidence>
<dbReference type="Gene3D" id="3.30.565.10">
    <property type="entry name" value="Histidine kinase-like ATPase, C-terminal domain"/>
    <property type="match status" value="1"/>
</dbReference>
<dbReference type="EC" id="2.7.13.3" evidence="5"/>
<dbReference type="PRINTS" id="PR00344">
    <property type="entry name" value="BCTRLSENSOR"/>
</dbReference>
<accession>A0ABX5VNL3</accession>
<dbReference type="InterPro" id="IPR003660">
    <property type="entry name" value="HAMP_dom"/>
</dbReference>
<dbReference type="PANTHER" id="PTHR44936">
    <property type="entry name" value="SENSOR PROTEIN CREC"/>
    <property type="match status" value="1"/>
</dbReference>
<organism evidence="26 27">
    <name type="scientific">Georgenia wutianyii</name>
    <dbReference type="NCBI Taxonomy" id="2585135"/>
    <lineage>
        <taxon>Bacteria</taxon>
        <taxon>Bacillati</taxon>
        <taxon>Actinomycetota</taxon>
        <taxon>Actinomycetes</taxon>
        <taxon>Micrococcales</taxon>
        <taxon>Bogoriellaceae</taxon>
        <taxon>Georgenia</taxon>
    </lineage>
</organism>
<dbReference type="SMART" id="SM00304">
    <property type="entry name" value="HAMP"/>
    <property type="match status" value="1"/>
</dbReference>
<keyword evidence="27" id="KW-1185">Reference proteome</keyword>
<dbReference type="InterPro" id="IPR050980">
    <property type="entry name" value="2C_sensor_his_kinase"/>
</dbReference>
<evidence type="ECO:0000256" key="2">
    <source>
        <dbReference type="ARBA" id="ARBA00001936"/>
    </source>
</evidence>
<dbReference type="InterPro" id="IPR003594">
    <property type="entry name" value="HATPase_dom"/>
</dbReference>
<keyword evidence="15" id="KW-0904">Protein phosphatase</keyword>
<reference evidence="26 27" key="1">
    <citation type="submission" date="2019-05" db="EMBL/GenBank/DDBJ databases">
        <title>Georgenia *** sp. nov., and Georgenia *** sp. nov., isolated from the intestinal contents of plateau pika (Ochotona curzoniae) in the Qinghai-Tibet plateau of China.</title>
        <authorList>
            <person name="Tian Z."/>
        </authorList>
    </citation>
    <scope>NUCLEOTIDE SEQUENCE [LARGE SCALE GENOMIC DNA]</scope>
    <source>
        <strain evidence="26 27">Z294</strain>
    </source>
</reference>
<dbReference type="InterPro" id="IPR004358">
    <property type="entry name" value="Sig_transdc_His_kin-like_C"/>
</dbReference>
<name>A0ABX5VNL3_9MICO</name>
<dbReference type="CDD" id="cd06225">
    <property type="entry name" value="HAMP"/>
    <property type="match status" value="1"/>
</dbReference>
<evidence type="ECO:0000256" key="10">
    <source>
        <dbReference type="ARBA" id="ARBA00022741"/>
    </source>
</evidence>
<comment type="cofactor">
    <cofactor evidence="3">
        <name>Mg(2+)</name>
        <dbReference type="ChEBI" id="CHEBI:18420"/>
    </cofactor>
</comment>
<dbReference type="InterPro" id="IPR003661">
    <property type="entry name" value="HisK_dim/P_dom"/>
</dbReference>
<evidence type="ECO:0000256" key="18">
    <source>
        <dbReference type="ARBA" id="ARBA00023016"/>
    </source>
</evidence>
<keyword evidence="17" id="KW-0902">Two-component regulatory system</keyword>
<keyword evidence="10" id="KW-0547">Nucleotide-binding</keyword>
<dbReference type="SUPFAM" id="SSF47384">
    <property type="entry name" value="Homodimeric domain of signal transducing histidine kinase"/>
    <property type="match status" value="1"/>
</dbReference>
<feature type="transmembrane region" description="Helical" evidence="23">
    <location>
        <begin position="30"/>
        <end position="49"/>
    </location>
</feature>
<sequence length="372" mass="39434">MSGPGGSARHARNLHLTRPLDRFGSLKTKLGVLVAVTVTAAAFITWVGLRYELGPTRTFPLAIVSALVVTQVLAHGMTSPLREMTAAARAMARGDYSRRVTATSNDEVGDLARAFNQMADDLASVDVAHREIVANVSHELRTPVAALQAQLENLADGVVPATPEALEGALRQTERLGRLVGYLLDMSRVEAGVVGLELEDVKVRELLDDAVAEAAAAARVAGRDVRWEVRVDPPELRLRVDPVRISQVLANLLDNAVRHTPPGTLVSVRASGSTLRGDVVIDVVDSGPGIPVTDRERVFERFQRGNSPSVTGRESTGGTGLGLAISRWAVAIHGGTINVVDSHAGEGTTIRMRLPARGPRVPRSAGASQGPA</sequence>
<evidence type="ECO:0000256" key="14">
    <source>
        <dbReference type="ARBA" id="ARBA00022842"/>
    </source>
</evidence>
<dbReference type="InterPro" id="IPR036097">
    <property type="entry name" value="HisK_dim/P_sf"/>
</dbReference>
<evidence type="ECO:0000256" key="5">
    <source>
        <dbReference type="ARBA" id="ARBA00012438"/>
    </source>
</evidence>
<keyword evidence="9 23" id="KW-0812">Transmembrane</keyword>
<dbReference type="CDD" id="cd00082">
    <property type="entry name" value="HisKA"/>
    <property type="match status" value="1"/>
</dbReference>
<keyword evidence="11 26" id="KW-0418">Kinase</keyword>
<dbReference type="InterPro" id="IPR005467">
    <property type="entry name" value="His_kinase_dom"/>
</dbReference>
<keyword evidence="7" id="KW-0597">Phosphoprotein</keyword>
<evidence type="ECO:0000256" key="9">
    <source>
        <dbReference type="ARBA" id="ARBA00022692"/>
    </source>
</evidence>
<dbReference type="Pfam" id="PF00672">
    <property type="entry name" value="HAMP"/>
    <property type="match status" value="1"/>
</dbReference>
<proteinExistence type="predicted"/>
<keyword evidence="6" id="KW-1003">Cell membrane</keyword>
<dbReference type="SUPFAM" id="SSF158472">
    <property type="entry name" value="HAMP domain-like"/>
    <property type="match status" value="1"/>
</dbReference>
<keyword evidence="19" id="KW-0843">Virulence</keyword>
<evidence type="ECO:0000256" key="11">
    <source>
        <dbReference type="ARBA" id="ARBA00022777"/>
    </source>
</evidence>
<dbReference type="PROSITE" id="PS50109">
    <property type="entry name" value="HIS_KIN"/>
    <property type="match status" value="1"/>
</dbReference>
<evidence type="ECO:0000313" key="27">
    <source>
        <dbReference type="Proteomes" id="UP000313948"/>
    </source>
</evidence>
<gene>
    <name evidence="26" type="ORF">FE251_12325</name>
</gene>
<dbReference type="Gene3D" id="6.10.340.10">
    <property type="match status" value="1"/>
</dbReference>
<dbReference type="EMBL" id="CP040899">
    <property type="protein sequence ID" value="QDB80077.1"/>
    <property type="molecule type" value="Genomic_DNA"/>
</dbReference>
<keyword evidence="18" id="KW-0346">Stress response</keyword>
<comment type="subcellular location">
    <subcellularLocation>
        <location evidence="4">Cell membrane</location>
        <topology evidence="4">Multi-pass membrane protein</topology>
    </subcellularLocation>
</comment>
<dbReference type="Gene3D" id="1.10.287.130">
    <property type="match status" value="1"/>
</dbReference>
<comment type="catalytic activity">
    <reaction evidence="1">
        <text>ATP + protein L-histidine = ADP + protein N-phospho-L-histidine.</text>
        <dbReference type="EC" id="2.7.13.3"/>
    </reaction>
</comment>
<keyword evidence="14" id="KW-0460">Magnesium</keyword>
<dbReference type="Pfam" id="PF00512">
    <property type="entry name" value="HisKA"/>
    <property type="match status" value="1"/>
</dbReference>
<evidence type="ECO:0000259" key="25">
    <source>
        <dbReference type="PROSITE" id="PS50885"/>
    </source>
</evidence>
<evidence type="ECO:0000256" key="16">
    <source>
        <dbReference type="ARBA" id="ARBA00022989"/>
    </source>
</evidence>
<evidence type="ECO:0000256" key="1">
    <source>
        <dbReference type="ARBA" id="ARBA00000085"/>
    </source>
</evidence>
<evidence type="ECO:0000256" key="17">
    <source>
        <dbReference type="ARBA" id="ARBA00023012"/>
    </source>
</evidence>
<keyword evidence="23" id="KW-0472">Membrane</keyword>
<dbReference type="SMART" id="SM00388">
    <property type="entry name" value="HisKA"/>
    <property type="match status" value="1"/>
</dbReference>
<dbReference type="Pfam" id="PF02518">
    <property type="entry name" value="HATPase_c"/>
    <property type="match status" value="1"/>
</dbReference>
<evidence type="ECO:0000256" key="21">
    <source>
        <dbReference type="ARBA" id="ARBA00040454"/>
    </source>
</evidence>
<evidence type="ECO:0000256" key="20">
    <source>
        <dbReference type="ARBA" id="ARBA00023211"/>
    </source>
</evidence>
<evidence type="ECO:0000256" key="19">
    <source>
        <dbReference type="ARBA" id="ARBA00023026"/>
    </source>
</evidence>
<keyword evidence="12" id="KW-0378">Hydrolase</keyword>
<keyword evidence="13" id="KW-0067">ATP-binding</keyword>
<evidence type="ECO:0000313" key="26">
    <source>
        <dbReference type="EMBL" id="QDB80077.1"/>
    </source>
</evidence>
<evidence type="ECO:0000256" key="8">
    <source>
        <dbReference type="ARBA" id="ARBA00022679"/>
    </source>
</evidence>
<dbReference type="CDD" id="cd00075">
    <property type="entry name" value="HATPase"/>
    <property type="match status" value="1"/>
</dbReference>
<evidence type="ECO:0000256" key="22">
    <source>
        <dbReference type="ARBA" id="ARBA00041776"/>
    </source>
</evidence>
<dbReference type="PROSITE" id="PS50885">
    <property type="entry name" value="HAMP"/>
    <property type="match status" value="1"/>
</dbReference>
<feature type="domain" description="HAMP" evidence="25">
    <location>
        <begin position="75"/>
        <end position="127"/>
    </location>
</feature>
<evidence type="ECO:0000256" key="13">
    <source>
        <dbReference type="ARBA" id="ARBA00022840"/>
    </source>
</evidence>
<evidence type="ECO:0000256" key="12">
    <source>
        <dbReference type="ARBA" id="ARBA00022801"/>
    </source>
</evidence>
<protein>
    <recommendedName>
        <fullName evidence="21">Signal transduction histidine-protein kinase/phosphatase MprB</fullName>
        <ecNumber evidence="5">2.7.13.3</ecNumber>
    </recommendedName>
    <alternativeName>
        <fullName evidence="22">Mycobacterial persistence regulator B</fullName>
    </alternativeName>
</protein>
<evidence type="ECO:0000256" key="6">
    <source>
        <dbReference type="ARBA" id="ARBA00022475"/>
    </source>
</evidence>
<evidence type="ECO:0000256" key="23">
    <source>
        <dbReference type="SAM" id="Phobius"/>
    </source>
</evidence>
<dbReference type="Proteomes" id="UP000313948">
    <property type="component" value="Chromosome"/>
</dbReference>
<keyword evidence="16 23" id="KW-1133">Transmembrane helix</keyword>
<comment type="cofactor">
    <cofactor evidence="2">
        <name>Mn(2+)</name>
        <dbReference type="ChEBI" id="CHEBI:29035"/>
    </cofactor>
</comment>
<evidence type="ECO:0000256" key="7">
    <source>
        <dbReference type="ARBA" id="ARBA00022553"/>
    </source>
</evidence>
<dbReference type="PANTHER" id="PTHR44936:SF9">
    <property type="entry name" value="SENSOR PROTEIN CREC"/>
    <property type="match status" value="1"/>
</dbReference>
<evidence type="ECO:0000256" key="15">
    <source>
        <dbReference type="ARBA" id="ARBA00022912"/>
    </source>
</evidence>
<feature type="domain" description="Histidine kinase" evidence="24">
    <location>
        <begin position="135"/>
        <end position="358"/>
    </location>
</feature>
<dbReference type="SMART" id="SM00387">
    <property type="entry name" value="HATPase_c"/>
    <property type="match status" value="1"/>
</dbReference>
<evidence type="ECO:0000256" key="4">
    <source>
        <dbReference type="ARBA" id="ARBA00004651"/>
    </source>
</evidence>
<dbReference type="GO" id="GO:0016301">
    <property type="term" value="F:kinase activity"/>
    <property type="evidence" value="ECO:0007669"/>
    <property type="project" value="UniProtKB-KW"/>
</dbReference>
<evidence type="ECO:0000256" key="3">
    <source>
        <dbReference type="ARBA" id="ARBA00001946"/>
    </source>
</evidence>
<keyword evidence="8" id="KW-0808">Transferase</keyword>
<dbReference type="InterPro" id="IPR036890">
    <property type="entry name" value="HATPase_C_sf"/>
</dbReference>
<dbReference type="SUPFAM" id="SSF55874">
    <property type="entry name" value="ATPase domain of HSP90 chaperone/DNA topoisomerase II/histidine kinase"/>
    <property type="match status" value="1"/>
</dbReference>
<keyword evidence="20" id="KW-0464">Manganese</keyword>
<dbReference type="RefSeq" id="WP_139072951.1">
    <property type="nucleotide sequence ID" value="NZ_CP040899.1"/>
</dbReference>